<feature type="domain" description="HIT" evidence="3">
    <location>
        <begin position="5"/>
        <end position="109"/>
    </location>
</feature>
<evidence type="ECO:0000313" key="6">
    <source>
        <dbReference type="EMBL" id="UTO25997.1"/>
    </source>
</evidence>
<dbReference type="PRINTS" id="PR00332">
    <property type="entry name" value="HISTRIAD"/>
</dbReference>
<evidence type="ECO:0000313" key="4">
    <source>
        <dbReference type="EMBL" id="MDI3047809.1"/>
    </source>
</evidence>
<reference evidence="5 7" key="1">
    <citation type="submission" date="2019-03" db="EMBL/GenBank/DDBJ databases">
        <title>Genomic Encyclopedia of Archaeal and Bacterial Type Strains, Phase II (KMG-II): from individual species to whole genera.</title>
        <authorList>
            <person name="Goeker M."/>
        </authorList>
    </citation>
    <scope>NUCLEOTIDE SEQUENCE [LARGE SCALE GENOMIC DNA]</scope>
    <source>
        <strain evidence="5 7">ATCC 25591</strain>
    </source>
</reference>
<dbReference type="GO" id="GO:0009117">
    <property type="term" value="P:nucleotide metabolic process"/>
    <property type="evidence" value="ECO:0007669"/>
    <property type="project" value="TreeGrafter"/>
</dbReference>
<dbReference type="AlphaFoldDB" id="A0A063YHF6"/>
<evidence type="ECO:0000259" key="3">
    <source>
        <dbReference type="PROSITE" id="PS51084"/>
    </source>
</evidence>
<dbReference type="PANTHER" id="PTHR46648:SF1">
    <property type="entry name" value="ADENOSINE 5'-MONOPHOSPHORAMIDASE HNT1"/>
    <property type="match status" value="1"/>
</dbReference>
<evidence type="ECO:0000256" key="2">
    <source>
        <dbReference type="PROSITE-ProRule" id="PRU00464"/>
    </source>
</evidence>
<dbReference type="OrthoDB" id="9784774at2"/>
<dbReference type="Proteomes" id="UP001059349">
    <property type="component" value="Chromosome"/>
</dbReference>
<dbReference type="Pfam" id="PF01230">
    <property type="entry name" value="HIT"/>
    <property type="match status" value="1"/>
</dbReference>
<protein>
    <submittedName>
        <fullName evidence="4">HIT domain-containing protein</fullName>
    </submittedName>
    <submittedName>
        <fullName evidence="5">Histidine triad (HIT) family protein</fullName>
    </submittedName>
</protein>
<dbReference type="EMBL" id="CP101127">
    <property type="protein sequence ID" value="UTO25997.1"/>
    <property type="molecule type" value="Genomic_DNA"/>
</dbReference>
<comment type="caution">
    <text evidence="2">Lacks conserved residue(s) required for the propagation of feature annotation.</text>
</comment>
<dbReference type="InterPro" id="IPR011146">
    <property type="entry name" value="HIT-like"/>
</dbReference>
<dbReference type="InterPro" id="IPR054919">
    <property type="entry name" value="M_plasma_HinT"/>
</dbReference>
<dbReference type="InterPro" id="IPR036265">
    <property type="entry name" value="HIT-like_sf"/>
</dbReference>
<proteinExistence type="predicted"/>
<dbReference type="RefSeq" id="WP_036439966.1">
    <property type="nucleotide sequence ID" value="NZ_CP101127.1"/>
</dbReference>
<dbReference type="Proteomes" id="UP000294882">
    <property type="component" value="Unassembled WGS sequence"/>
</dbReference>
<sequence length="109" mass="12681">MEKDTFQRIIDREIPATILYEDDDVIAFLDINPVNKGHFLVVPKEYSENLFDIEDEQYVKLMQLTKKLALSQVKKLNAKGFKLESNNGEAAGQEIPRTHIHVIPYYEEE</sequence>
<dbReference type="SUPFAM" id="SSF54197">
    <property type="entry name" value="HIT-like"/>
    <property type="match status" value="1"/>
</dbReference>
<dbReference type="Proteomes" id="UP001233782">
    <property type="component" value="Unassembled WGS sequence"/>
</dbReference>
<reference evidence="4" key="3">
    <citation type="submission" date="2023-04" db="EMBL/GenBank/DDBJ databases">
        <title>Genomes of recent Mycoplasma hyosynoviae isolates 2023.</title>
        <authorList>
            <person name="Spergser J."/>
        </authorList>
    </citation>
    <scope>NUCLEOTIDE SEQUENCE</scope>
    <source>
        <strain evidence="4">SN1J23N</strain>
    </source>
</reference>
<accession>A0A063YHF6</accession>
<dbReference type="PROSITE" id="PS51084">
    <property type="entry name" value="HIT_2"/>
    <property type="match status" value="1"/>
</dbReference>
<dbReference type="GO" id="GO:0003824">
    <property type="term" value="F:catalytic activity"/>
    <property type="evidence" value="ECO:0007669"/>
    <property type="project" value="InterPro"/>
</dbReference>
<dbReference type="GeneID" id="75104909"/>
<gene>
    <name evidence="5" type="ORF">JN03_0175</name>
    <name evidence="6" type="ORF">NMG93_00310</name>
    <name evidence="4" type="ORF">QJ129_00845</name>
</gene>
<dbReference type="EMBL" id="JASBCP010000001">
    <property type="protein sequence ID" value="MDI3047809.1"/>
    <property type="molecule type" value="Genomic_DNA"/>
</dbReference>
<dbReference type="Gene3D" id="3.30.428.10">
    <property type="entry name" value="HIT-like"/>
    <property type="match status" value="1"/>
</dbReference>
<feature type="active site" description="Tele-AMP-histidine intermediate" evidence="1">
    <location>
        <position position="99"/>
    </location>
</feature>
<organism evidence="5 7">
    <name type="scientific">Metamycoplasma hyosynoviae</name>
    <dbReference type="NCBI Taxonomy" id="29559"/>
    <lineage>
        <taxon>Bacteria</taxon>
        <taxon>Bacillati</taxon>
        <taxon>Mycoplasmatota</taxon>
        <taxon>Mycoplasmoidales</taxon>
        <taxon>Metamycoplasmataceae</taxon>
        <taxon>Metamycoplasma</taxon>
    </lineage>
</organism>
<evidence type="ECO:0000256" key="1">
    <source>
        <dbReference type="PIRSR" id="PIRSR601310-1"/>
    </source>
</evidence>
<evidence type="ECO:0000313" key="5">
    <source>
        <dbReference type="EMBL" id="TDU98151.1"/>
    </source>
</evidence>
<evidence type="ECO:0000313" key="7">
    <source>
        <dbReference type="Proteomes" id="UP000294882"/>
    </source>
</evidence>
<dbReference type="InterPro" id="IPR019808">
    <property type="entry name" value="Histidine_triad_CS"/>
</dbReference>
<dbReference type="InterPro" id="IPR001310">
    <property type="entry name" value="Histidine_triad_HIT"/>
</dbReference>
<reference evidence="6" key="2">
    <citation type="submission" date="2022-07" db="EMBL/GenBank/DDBJ databases">
        <title>Complete genome of Mycoplasma hyosynoviae B1.</title>
        <authorList>
            <person name="Spergser J."/>
        </authorList>
    </citation>
    <scope>NUCLEOTIDE SEQUENCE</scope>
    <source>
        <strain evidence="6">B1</strain>
    </source>
</reference>
<dbReference type="EMBL" id="SOCH01000002">
    <property type="protein sequence ID" value="TDU98151.1"/>
    <property type="molecule type" value="Genomic_DNA"/>
</dbReference>
<dbReference type="NCBIfam" id="NF045834">
    <property type="entry name" value="M_plasma_HinT"/>
    <property type="match status" value="1"/>
</dbReference>
<name>A0A063YHF6_9BACT</name>
<dbReference type="PANTHER" id="PTHR46648">
    <property type="entry name" value="HIT FAMILY PROTEIN 1"/>
    <property type="match status" value="1"/>
</dbReference>
<dbReference type="PROSITE" id="PS00892">
    <property type="entry name" value="HIT_1"/>
    <property type="match status" value="1"/>
</dbReference>